<dbReference type="Proteomes" id="UP001054857">
    <property type="component" value="Unassembled WGS sequence"/>
</dbReference>
<dbReference type="AlphaFoldDB" id="A0AAD3DMB8"/>
<evidence type="ECO:0000256" key="1">
    <source>
        <dbReference type="SAM" id="MobiDB-lite"/>
    </source>
</evidence>
<comment type="caution">
    <text evidence="2">The sequence shown here is derived from an EMBL/GenBank/DDBJ whole genome shotgun (WGS) entry which is preliminary data.</text>
</comment>
<dbReference type="PANTHER" id="PTHR35744:SF4">
    <property type="entry name" value="OS04G0464600 PROTEIN"/>
    <property type="match status" value="1"/>
</dbReference>
<accession>A0AAD3DMB8</accession>
<organism evidence="2 3">
    <name type="scientific">Astrephomene gubernaculifera</name>
    <dbReference type="NCBI Taxonomy" id="47775"/>
    <lineage>
        <taxon>Eukaryota</taxon>
        <taxon>Viridiplantae</taxon>
        <taxon>Chlorophyta</taxon>
        <taxon>core chlorophytes</taxon>
        <taxon>Chlorophyceae</taxon>
        <taxon>CS clade</taxon>
        <taxon>Chlamydomonadales</taxon>
        <taxon>Astrephomenaceae</taxon>
        <taxon>Astrephomene</taxon>
    </lineage>
</organism>
<evidence type="ECO:0000313" key="2">
    <source>
        <dbReference type="EMBL" id="GFR44233.1"/>
    </source>
</evidence>
<evidence type="ECO:0008006" key="4">
    <source>
        <dbReference type="Google" id="ProtNLM"/>
    </source>
</evidence>
<feature type="non-terminal residue" evidence="2">
    <location>
        <position position="290"/>
    </location>
</feature>
<dbReference type="PANTHER" id="PTHR35744">
    <property type="entry name" value="C2H2-TYPE DOMAIN-CONTAINING PROTEIN"/>
    <property type="match status" value="1"/>
</dbReference>
<feature type="region of interest" description="Disordered" evidence="1">
    <location>
        <begin position="87"/>
        <end position="114"/>
    </location>
</feature>
<keyword evidence="3" id="KW-1185">Reference proteome</keyword>
<proteinExistence type="predicted"/>
<reference evidence="2 3" key="1">
    <citation type="journal article" date="2021" name="Sci. Rep.">
        <title>Genome sequencing of the multicellular alga Astrephomene provides insights into convergent evolution of germ-soma differentiation.</title>
        <authorList>
            <person name="Yamashita S."/>
            <person name="Yamamoto K."/>
            <person name="Matsuzaki R."/>
            <person name="Suzuki S."/>
            <person name="Yamaguchi H."/>
            <person name="Hirooka S."/>
            <person name="Minakuchi Y."/>
            <person name="Miyagishima S."/>
            <person name="Kawachi M."/>
            <person name="Toyoda A."/>
            <person name="Nozaki H."/>
        </authorList>
    </citation>
    <scope>NUCLEOTIDE SEQUENCE [LARGE SCALE GENOMIC DNA]</scope>
    <source>
        <strain evidence="2 3">NIES-4017</strain>
    </source>
</reference>
<gene>
    <name evidence="2" type="ORF">Agub_g5424</name>
</gene>
<name>A0AAD3DMB8_9CHLO</name>
<feature type="compositionally biased region" description="Low complexity" evidence="1">
    <location>
        <begin position="99"/>
        <end position="112"/>
    </location>
</feature>
<protein>
    <recommendedName>
        <fullName evidence="4">C2H2-type domain-containing protein</fullName>
    </recommendedName>
</protein>
<evidence type="ECO:0000313" key="3">
    <source>
        <dbReference type="Proteomes" id="UP001054857"/>
    </source>
</evidence>
<sequence length="290" mass="32182">MLLSRSFPGGHCSAVSSGPFGKAPFRYSIPLSTDCLVRAPRLGKCTCPHPSASTCAFIDGRSPEERRASLQARLEKAKREELLKGLRIAAKNDDPADTSSSPVEAGSSSSPPDSQPPVYVFWDLDNKYPLVLDHRRLVERLRTEAAALGGGGRVAEVRAYCNFRTLNIVPELWQQAVRGGMQHPLRHKGTGACRCPLCGHRASSPQLQRHFKQVHMREHSKILRSGHKPSIRKYRNSSKFKKVLLAQQEVQFRKLRGYDLQGLLAAAGVAVRAVDMGRQRADEQLQQEAR</sequence>
<dbReference type="EMBL" id="BMAR01000007">
    <property type="protein sequence ID" value="GFR44233.1"/>
    <property type="molecule type" value="Genomic_DNA"/>
</dbReference>